<dbReference type="Gene3D" id="1.25.40.380">
    <property type="entry name" value="Protein of unknown function DUF1810"/>
    <property type="match status" value="1"/>
</dbReference>
<organism evidence="1 2">
    <name type="scientific">Acetobacterium paludosum</name>
    <dbReference type="NCBI Taxonomy" id="52693"/>
    <lineage>
        <taxon>Bacteria</taxon>
        <taxon>Bacillati</taxon>
        <taxon>Bacillota</taxon>
        <taxon>Clostridia</taxon>
        <taxon>Eubacteriales</taxon>
        <taxon>Eubacteriaceae</taxon>
        <taxon>Acetobacterium</taxon>
    </lineage>
</organism>
<reference evidence="1" key="1">
    <citation type="submission" date="2019-10" db="EMBL/GenBank/DDBJ databases">
        <authorList>
            <person name="Ross D.E."/>
            <person name="Gulliver D."/>
        </authorList>
    </citation>
    <scope>NUCLEOTIDE SEQUENCE</scope>
    <source>
        <strain evidence="1">DER-2019</strain>
    </source>
</reference>
<protein>
    <submittedName>
        <fullName evidence="1">DUF1810 family protein</fullName>
    </submittedName>
</protein>
<accession>A0A923KVA7</accession>
<name>A0A923KVA7_9FIRM</name>
<gene>
    <name evidence="1" type="ORF">GH810_00455</name>
</gene>
<keyword evidence="2" id="KW-1185">Reference proteome</keyword>
<reference evidence="1" key="2">
    <citation type="submission" date="2020-10" db="EMBL/GenBank/DDBJ databases">
        <title>Comparative genomics of the Acetobacterium genus.</title>
        <authorList>
            <person name="Marshall C."/>
            <person name="May H."/>
            <person name="Norman S."/>
        </authorList>
    </citation>
    <scope>NUCLEOTIDE SEQUENCE</scope>
    <source>
        <strain evidence="1">DER-2019</strain>
    </source>
</reference>
<dbReference type="Pfam" id="PF08837">
    <property type="entry name" value="DUF1810"/>
    <property type="match status" value="1"/>
</dbReference>
<dbReference type="SUPFAM" id="SSF140736">
    <property type="entry name" value="Rv1873-like"/>
    <property type="match status" value="1"/>
</dbReference>
<dbReference type="OrthoDB" id="9787476at2"/>
<dbReference type="PIRSF" id="PIRSF008546">
    <property type="entry name" value="UCP008546"/>
    <property type="match status" value="1"/>
</dbReference>
<dbReference type="EMBL" id="WJBD01000001">
    <property type="protein sequence ID" value="MBC3886788.1"/>
    <property type="molecule type" value="Genomic_DNA"/>
</dbReference>
<evidence type="ECO:0000313" key="1">
    <source>
        <dbReference type="EMBL" id="MBC3886788.1"/>
    </source>
</evidence>
<dbReference type="InterPro" id="IPR014937">
    <property type="entry name" value="DUF1810"/>
</dbReference>
<dbReference type="AlphaFoldDB" id="A0A923KVA7"/>
<dbReference type="InterPro" id="IPR036287">
    <property type="entry name" value="Rv1873-like_sf"/>
</dbReference>
<comment type="caution">
    <text evidence="1">The sequence shown here is derived from an EMBL/GenBank/DDBJ whole genome shotgun (WGS) entry which is preliminary data.</text>
</comment>
<proteinExistence type="predicted"/>
<dbReference type="Proteomes" id="UP000616595">
    <property type="component" value="Unassembled WGS sequence"/>
</dbReference>
<dbReference type="RefSeq" id="WP_148565424.1">
    <property type="nucleotide sequence ID" value="NZ_RXYA01000001.1"/>
</dbReference>
<sequence>MDTGERFIKAQEESYEQALTEIKNGRKRSHWMWYVFPQLKGLGRSETARYYGIANRQEAKAYMAHPVLGSRLLAISGELLKLKSSDAKAVFGRPDDLKLKSSMTLFYLADGNQTFKAVLDKFFGGEMDEVTADQLDKGEITDEAE</sequence>
<evidence type="ECO:0000313" key="2">
    <source>
        <dbReference type="Proteomes" id="UP000616595"/>
    </source>
</evidence>